<name>A0A9J5Z4Q9_SOLCO</name>
<gene>
    <name evidence="2" type="ORF">H5410_027912</name>
</gene>
<dbReference type="AlphaFoldDB" id="A0A9J5Z4Q9"/>
<feature type="compositionally biased region" description="Basic and acidic residues" evidence="1">
    <location>
        <begin position="15"/>
        <end position="39"/>
    </location>
</feature>
<reference evidence="2 3" key="1">
    <citation type="submission" date="2020-09" db="EMBL/GenBank/DDBJ databases">
        <title>De no assembly of potato wild relative species, Solanum commersonii.</title>
        <authorList>
            <person name="Cho K."/>
        </authorList>
    </citation>
    <scope>NUCLEOTIDE SEQUENCE [LARGE SCALE GENOMIC DNA]</scope>
    <source>
        <strain evidence="2">LZ3.2</strain>
        <tissue evidence="2">Leaf</tissue>
    </source>
</reference>
<feature type="region of interest" description="Disordered" evidence="1">
    <location>
        <begin position="14"/>
        <end position="67"/>
    </location>
</feature>
<keyword evidence="3" id="KW-1185">Reference proteome</keyword>
<dbReference type="Proteomes" id="UP000824120">
    <property type="component" value="Chromosome 5"/>
</dbReference>
<evidence type="ECO:0000313" key="3">
    <source>
        <dbReference type="Proteomes" id="UP000824120"/>
    </source>
</evidence>
<evidence type="ECO:0000256" key="1">
    <source>
        <dbReference type="SAM" id="MobiDB-lite"/>
    </source>
</evidence>
<dbReference type="OrthoDB" id="1319772at2759"/>
<accession>A0A9J5Z4Q9</accession>
<sequence>MYHQVTPWPVHHLIKACDDEPKEEMEKDPKEDLREPTKEMEDDPEEYLEHNPNLYDHRDGGVMYMENKPVPTAEDTHLEYGSVGFDKRNDSNHWEWKIDESSEYHPRP</sequence>
<organism evidence="2 3">
    <name type="scientific">Solanum commersonii</name>
    <name type="common">Commerson's wild potato</name>
    <name type="synonym">Commerson's nightshade</name>
    <dbReference type="NCBI Taxonomy" id="4109"/>
    <lineage>
        <taxon>Eukaryota</taxon>
        <taxon>Viridiplantae</taxon>
        <taxon>Streptophyta</taxon>
        <taxon>Embryophyta</taxon>
        <taxon>Tracheophyta</taxon>
        <taxon>Spermatophyta</taxon>
        <taxon>Magnoliopsida</taxon>
        <taxon>eudicotyledons</taxon>
        <taxon>Gunneridae</taxon>
        <taxon>Pentapetalae</taxon>
        <taxon>asterids</taxon>
        <taxon>lamiids</taxon>
        <taxon>Solanales</taxon>
        <taxon>Solanaceae</taxon>
        <taxon>Solanoideae</taxon>
        <taxon>Solaneae</taxon>
        <taxon>Solanum</taxon>
    </lineage>
</organism>
<dbReference type="EMBL" id="JACXVP010000005">
    <property type="protein sequence ID" value="KAG5606420.1"/>
    <property type="molecule type" value="Genomic_DNA"/>
</dbReference>
<evidence type="ECO:0000313" key="2">
    <source>
        <dbReference type="EMBL" id="KAG5606420.1"/>
    </source>
</evidence>
<comment type="caution">
    <text evidence="2">The sequence shown here is derived from an EMBL/GenBank/DDBJ whole genome shotgun (WGS) entry which is preliminary data.</text>
</comment>
<protein>
    <submittedName>
        <fullName evidence="2">Uncharacterized protein</fullName>
    </submittedName>
</protein>
<proteinExistence type="predicted"/>